<reference evidence="13" key="1">
    <citation type="submission" date="2023-06" db="EMBL/GenBank/DDBJ databases">
        <authorList>
            <person name="Delattre M."/>
        </authorList>
    </citation>
    <scope>NUCLEOTIDE SEQUENCE</scope>
    <source>
        <strain evidence="13">AF72</strain>
    </source>
</reference>
<name>A0AA36CQN7_9BILA</name>
<evidence type="ECO:0008006" key="15">
    <source>
        <dbReference type="Google" id="ProtNLM"/>
    </source>
</evidence>
<dbReference type="Proteomes" id="UP001177023">
    <property type="component" value="Unassembled WGS sequence"/>
</dbReference>
<keyword evidence="5 10" id="KW-0863">Zinc-finger</keyword>
<sequence length="791" mass="91846">MITDAIELILSLLRMITSFAVLVGNIRKTFLPAQIKYLQPGQHHYDYYLLNAIFRVTTFMDVTMFSLNFMWIYCLQWHLFYSEDEDEVDLPLDFEAILREHLHCVNCFTASCSYSVCPMTSCRTCKSELHSCKMEDHLEICELQLVPCLNARFGCEFRMLRSVLGVHLEKCAASAVVCTRESNWKCLNDEAKAQLKRWGKGFDDYRPVQTNEEELDLMLAQRVQDEIVESYGYSRNTRVKCRDRINRKHPIVPLRPIYSQNGELIGPLAKENHDKGDSSDEEKALEKAKRKKQLAMFANCWMCQYDPASQHLHTLGNENQKYRYRTKKRTTPKVVGPFNEERRLMIALDQEFISEVATKSDNIYFLRRGGTIYTRKCLDVLRRDHADHHFISQHSSGENFLPELVKRCPLWHRGCPFYCKPLRPKNGELRYIDGCFQFRPCTVKSECTNFTLDRLAPPIFAEIARYLNTASLRELSKVSKSLRNMLYTCFRAHGVVEVMWKKLADKWVEDGFKWSFPRTDFPVKYEFFPCPELNEHIKSCPFSDRAEWPESKVPIFPAELLSPIIGSQAEAQADLYAVPDLWRGDVPASNHSKGGVLGSMQLALTRVFIDHPRIMLARYMQVMNRRPLLTQCVSSALIAGGGDLLCQKLVEKRSWEQYDAIRTGRFFVLAGVFIAPALNRWFRVLEMVRGGNPKLIPLKRMLIDQSTFSPIFNGLVLFNLRLLEGFNVKDCADLTKRDWWPVWSTSLMFWPFIQLANFYLVPLNMRVVVTQIAGLFWNSYLSYKTQTKLDV</sequence>
<evidence type="ECO:0000256" key="2">
    <source>
        <dbReference type="ARBA" id="ARBA00006824"/>
    </source>
</evidence>
<proteinExistence type="inferred from homology"/>
<dbReference type="InterPro" id="IPR007248">
    <property type="entry name" value="Mpv17_PMP22"/>
</dbReference>
<dbReference type="Gene3D" id="3.30.40.150">
    <property type="entry name" value="TRAF-like zinc-finger, N-terminal subdomain"/>
    <property type="match status" value="1"/>
</dbReference>
<feature type="domain" description="F-box" evidence="12">
    <location>
        <begin position="449"/>
        <end position="503"/>
    </location>
</feature>
<comment type="subcellular location">
    <subcellularLocation>
        <location evidence="1">Membrane</location>
        <topology evidence="1">Multi-pass membrane protein</topology>
    </subcellularLocation>
</comment>
<dbReference type="Pfam" id="PF15966">
    <property type="entry name" value="F-box_4"/>
    <property type="match status" value="1"/>
</dbReference>
<feature type="non-terminal residue" evidence="13">
    <location>
        <position position="791"/>
    </location>
</feature>
<comment type="caution">
    <text evidence="13">The sequence shown here is derived from an EMBL/GenBank/DDBJ whole genome shotgun (WGS) entry which is preliminary data.</text>
</comment>
<dbReference type="InterPro" id="IPR001293">
    <property type="entry name" value="Znf_TRAF"/>
</dbReference>
<keyword evidence="3" id="KW-0812">Transmembrane</keyword>
<evidence type="ECO:0000259" key="12">
    <source>
        <dbReference type="PROSITE" id="PS50181"/>
    </source>
</evidence>
<keyword evidence="7 10" id="KW-0862">Zinc</keyword>
<evidence type="ECO:0000256" key="10">
    <source>
        <dbReference type="PROSITE-ProRule" id="PRU00207"/>
    </source>
</evidence>
<keyword evidence="14" id="KW-1185">Reference proteome</keyword>
<evidence type="ECO:0000259" key="11">
    <source>
        <dbReference type="PROSITE" id="PS50145"/>
    </source>
</evidence>
<dbReference type="PROSITE" id="PS50145">
    <property type="entry name" value="ZF_TRAF"/>
    <property type="match status" value="1"/>
</dbReference>
<dbReference type="PANTHER" id="PTHR15933">
    <property type="entry name" value="PROTEIN CBG16327"/>
    <property type="match status" value="1"/>
</dbReference>
<evidence type="ECO:0000256" key="4">
    <source>
        <dbReference type="ARBA" id="ARBA00022723"/>
    </source>
</evidence>
<keyword evidence="8" id="KW-1133">Transmembrane helix</keyword>
<keyword evidence="4 10" id="KW-0479">Metal-binding</keyword>
<evidence type="ECO:0000256" key="7">
    <source>
        <dbReference type="ARBA" id="ARBA00022833"/>
    </source>
</evidence>
<dbReference type="GO" id="GO:0008270">
    <property type="term" value="F:zinc ion binding"/>
    <property type="evidence" value="ECO:0007669"/>
    <property type="project" value="UniProtKB-KW"/>
</dbReference>
<dbReference type="InterPro" id="IPR031890">
    <property type="entry name" value="Fbxo30/Fbxo40"/>
</dbReference>
<evidence type="ECO:0000256" key="6">
    <source>
        <dbReference type="ARBA" id="ARBA00022786"/>
    </source>
</evidence>
<dbReference type="EMBL" id="CATQJA010002604">
    <property type="protein sequence ID" value="CAJ0572706.1"/>
    <property type="molecule type" value="Genomic_DNA"/>
</dbReference>
<feature type="zinc finger region" description="TRAF-type" evidence="10">
    <location>
        <begin position="137"/>
        <end position="186"/>
    </location>
</feature>
<evidence type="ECO:0000256" key="5">
    <source>
        <dbReference type="ARBA" id="ARBA00022771"/>
    </source>
</evidence>
<dbReference type="Pfam" id="PF15965">
    <property type="entry name" value="zf-TRAF_2"/>
    <property type="match status" value="1"/>
</dbReference>
<evidence type="ECO:0000256" key="3">
    <source>
        <dbReference type="ARBA" id="ARBA00022692"/>
    </source>
</evidence>
<dbReference type="GO" id="GO:0016020">
    <property type="term" value="C:membrane"/>
    <property type="evidence" value="ECO:0007669"/>
    <property type="project" value="UniProtKB-SubCell"/>
</dbReference>
<evidence type="ECO:0000256" key="1">
    <source>
        <dbReference type="ARBA" id="ARBA00004141"/>
    </source>
</evidence>
<gene>
    <name evidence="13" type="ORF">MSPICULIGERA_LOCUS11087</name>
</gene>
<evidence type="ECO:0000313" key="14">
    <source>
        <dbReference type="Proteomes" id="UP001177023"/>
    </source>
</evidence>
<dbReference type="InterPro" id="IPR001810">
    <property type="entry name" value="F-box_dom"/>
</dbReference>
<dbReference type="AlphaFoldDB" id="A0AA36CQN7"/>
<protein>
    <recommendedName>
        <fullName evidence="15">F-box domain-containing protein</fullName>
    </recommendedName>
</protein>
<dbReference type="Pfam" id="PF04117">
    <property type="entry name" value="Mpv17_PMP22"/>
    <property type="match status" value="1"/>
</dbReference>
<evidence type="ECO:0000256" key="9">
    <source>
        <dbReference type="ARBA" id="ARBA00023136"/>
    </source>
</evidence>
<evidence type="ECO:0000313" key="13">
    <source>
        <dbReference type="EMBL" id="CAJ0572706.1"/>
    </source>
</evidence>
<dbReference type="PANTHER" id="PTHR15933:SF20">
    <property type="entry name" value="F-BOX DOMAIN-CONTAINING PROTEIN"/>
    <property type="match status" value="1"/>
</dbReference>
<keyword evidence="6" id="KW-0833">Ubl conjugation pathway</keyword>
<organism evidence="13 14">
    <name type="scientific">Mesorhabditis spiculigera</name>
    <dbReference type="NCBI Taxonomy" id="96644"/>
    <lineage>
        <taxon>Eukaryota</taxon>
        <taxon>Metazoa</taxon>
        <taxon>Ecdysozoa</taxon>
        <taxon>Nematoda</taxon>
        <taxon>Chromadorea</taxon>
        <taxon>Rhabditida</taxon>
        <taxon>Rhabditina</taxon>
        <taxon>Rhabditomorpha</taxon>
        <taxon>Rhabditoidea</taxon>
        <taxon>Rhabditidae</taxon>
        <taxon>Mesorhabditinae</taxon>
        <taxon>Mesorhabditis</taxon>
    </lineage>
</organism>
<evidence type="ECO:0000256" key="8">
    <source>
        <dbReference type="ARBA" id="ARBA00022989"/>
    </source>
</evidence>
<dbReference type="PROSITE" id="PS50181">
    <property type="entry name" value="FBOX"/>
    <property type="match status" value="1"/>
</dbReference>
<accession>A0AA36CQN7</accession>
<feature type="domain" description="TRAF-type" evidence="11">
    <location>
        <begin position="137"/>
        <end position="186"/>
    </location>
</feature>
<dbReference type="GO" id="GO:0061630">
    <property type="term" value="F:ubiquitin protein ligase activity"/>
    <property type="evidence" value="ECO:0007669"/>
    <property type="project" value="InterPro"/>
</dbReference>
<keyword evidence="9" id="KW-0472">Membrane</keyword>
<comment type="similarity">
    <text evidence="2">Belongs to the peroxisomal membrane protein PXMP2/4 family.</text>
</comment>
<dbReference type="InterPro" id="IPR043013">
    <property type="entry name" value="Znf_TRAF_N"/>
</dbReference>